<dbReference type="Proteomes" id="UP000077755">
    <property type="component" value="Chromosome 8"/>
</dbReference>
<protein>
    <submittedName>
        <fullName evidence="1">Uncharacterized protein</fullName>
    </submittedName>
</protein>
<evidence type="ECO:0000313" key="2">
    <source>
        <dbReference type="EMBL" id="WOH13120.1"/>
    </source>
</evidence>
<dbReference type="EMBL" id="CP093350">
    <property type="protein sequence ID" value="WOH13120.1"/>
    <property type="molecule type" value="Genomic_DNA"/>
</dbReference>
<sequence>MEGNEDSISSCGLFCPLYNDNDYEDILQSLSTYDVTQYNIMEYDLVPNNVRHGSPPPIVEEEDFNLEPPEVEELKARLWSEASKFLSSGEAELKARIYHTSYAIPWDHGCKNCEWISDISKLEPPGKQCKHRVRFVKGFVRNLQNYPNETLPLRCRARFKLYDGSGGILVSLWDDSLEKKIITGGDIQENSVLVLYDVPVLFKNHGVPRYRLSIGYSNILALFN</sequence>
<reference evidence="1" key="1">
    <citation type="journal article" date="2016" name="Nat. Genet.">
        <title>A high-quality carrot genome assembly provides new insights into carotenoid accumulation and asterid genome evolution.</title>
        <authorList>
            <person name="Iorizzo M."/>
            <person name="Ellison S."/>
            <person name="Senalik D."/>
            <person name="Zeng P."/>
            <person name="Satapoomin P."/>
            <person name="Huang J."/>
            <person name="Bowman M."/>
            <person name="Iovene M."/>
            <person name="Sanseverino W."/>
            <person name="Cavagnaro P."/>
            <person name="Yildiz M."/>
            <person name="Macko-Podgorni A."/>
            <person name="Moranska E."/>
            <person name="Grzebelus E."/>
            <person name="Grzebelus D."/>
            <person name="Ashrafi H."/>
            <person name="Zheng Z."/>
            <person name="Cheng S."/>
            <person name="Spooner D."/>
            <person name="Van Deynze A."/>
            <person name="Simon P."/>
        </authorList>
    </citation>
    <scope>NUCLEOTIDE SEQUENCE [LARGE SCALE GENOMIC DNA]</scope>
    <source>
        <tissue evidence="1">Leaf</tissue>
    </source>
</reference>
<evidence type="ECO:0000313" key="3">
    <source>
        <dbReference type="Proteomes" id="UP000077755"/>
    </source>
</evidence>
<accession>A0A175YQ98</accession>
<reference evidence="2" key="2">
    <citation type="submission" date="2022-03" db="EMBL/GenBank/DDBJ databases">
        <title>Draft title - Genomic analysis of global carrot germplasm unveils the trajectory of domestication and the origin of high carotenoid orange carrot.</title>
        <authorList>
            <person name="Iorizzo M."/>
            <person name="Ellison S."/>
            <person name="Senalik D."/>
            <person name="Macko-Podgorni A."/>
            <person name="Grzebelus D."/>
            <person name="Bostan H."/>
            <person name="Rolling W."/>
            <person name="Curaba J."/>
            <person name="Simon P."/>
        </authorList>
    </citation>
    <scope>NUCLEOTIDE SEQUENCE</scope>
    <source>
        <tissue evidence="2">Leaf</tissue>
    </source>
</reference>
<keyword evidence="3" id="KW-1185">Reference proteome</keyword>
<dbReference type="EMBL" id="LNRQ01000008">
    <property type="protein sequence ID" value="KZM85633.1"/>
    <property type="molecule type" value="Genomic_DNA"/>
</dbReference>
<name>A0A175YQ98_DAUCS</name>
<organism evidence="1">
    <name type="scientific">Daucus carota subsp. sativus</name>
    <name type="common">Carrot</name>
    <dbReference type="NCBI Taxonomy" id="79200"/>
    <lineage>
        <taxon>Eukaryota</taxon>
        <taxon>Viridiplantae</taxon>
        <taxon>Streptophyta</taxon>
        <taxon>Embryophyta</taxon>
        <taxon>Tracheophyta</taxon>
        <taxon>Spermatophyta</taxon>
        <taxon>Magnoliopsida</taxon>
        <taxon>eudicotyledons</taxon>
        <taxon>Gunneridae</taxon>
        <taxon>Pentapetalae</taxon>
        <taxon>asterids</taxon>
        <taxon>campanulids</taxon>
        <taxon>Apiales</taxon>
        <taxon>Apiaceae</taxon>
        <taxon>Apioideae</taxon>
        <taxon>Scandiceae</taxon>
        <taxon>Daucinae</taxon>
        <taxon>Daucus</taxon>
        <taxon>Daucus sect. Daucus</taxon>
    </lineage>
</organism>
<gene>
    <name evidence="1" type="ORF">DCAR_026945</name>
    <name evidence="2" type="ORF">DCAR_0832629</name>
</gene>
<evidence type="ECO:0000313" key="1">
    <source>
        <dbReference type="EMBL" id="KZM85633.1"/>
    </source>
</evidence>
<proteinExistence type="predicted"/>
<dbReference type="AlphaFoldDB" id="A0A175YQ98"/>
<dbReference type="Gramene" id="KZM85633">
    <property type="protein sequence ID" value="KZM85633"/>
    <property type="gene ID" value="DCAR_026945"/>
</dbReference>